<accession>S4YBI4</accession>
<sequence length="41" mass="4490">MVARSLRFECFAPAAASMEKCDAAALDAVCLRRCQARGDER</sequence>
<gene>
    <name evidence="1" type="ORF">SCE1572_51660</name>
</gene>
<dbReference type="KEGG" id="scu:SCE1572_51660"/>
<dbReference type="PATRIC" id="fig|1254432.3.peg.11647"/>
<evidence type="ECO:0000313" key="2">
    <source>
        <dbReference type="Proteomes" id="UP000014803"/>
    </source>
</evidence>
<organism evidence="1 2">
    <name type="scientific">Sorangium cellulosum So0157-2</name>
    <dbReference type="NCBI Taxonomy" id="1254432"/>
    <lineage>
        <taxon>Bacteria</taxon>
        <taxon>Pseudomonadati</taxon>
        <taxon>Myxococcota</taxon>
        <taxon>Polyangia</taxon>
        <taxon>Polyangiales</taxon>
        <taxon>Polyangiaceae</taxon>
        <taxon>Sorangium</taxon>
    </lineage>
</organism>
<reference evidence="1 2" key="1">
    <citation type="journal article" date="2013" name="Sci. Rep.">
        <title>Extraordinary expansion of a Sorangium cellulosum genome from an alkaline milieu.</title>
        <authorList>
            <person name="Han K."/>
            <person name="Li Z.F."/>
            <person name="Peng R."/>
            <person name="Zhu L.P."/>
            <person name="Zhou T."/>
            <person name="Wang L.G."/>
            <person name="Li S.G."/>
            <person name="Zhang X.B."/>
            <person name="Hu W."/>
            <person name="Wu Z.H."/>
            <person name="Qin N."/>
            <person name="Li Y.Z."/>
        </authorList>
    </citation>
    <scope>NUCLEOTIDE SEQUENCE [LARGE SCALE GENOMIC DNA]</scope>
    <source>
        <strain evidence="1 2">So0157-2</strain>
    </source>
</reference>
<dbReference type="AlphaFoldDB" id="S4YBI4"/>
<dbReference type="Proteomes" id="UP000014803">
    <property type="component" value="Chromosome"/>
</dbReference>
<proteinExistence type="predicted"/>
<evidence type="ECO:0000313" key="1">
    <source>
        <dbReference type="EMBL" id="AGP42229.1"/>
    </source>
</evidence>
<protein>
    <submittedName>
        <fullName evidence="1">Uncharacterized protein</fullName>
    </submittedName>
</protein>
<dbReference type="HOGENOM" id="CLU_3276784_0_0_7"/>
<name>S4YBI4_SORCE</name>
<dbReference type="EMBL" id="CP003969">
    <property type="protein sequence ID" value="AGP42229.1"/>
    <property type="molecule type" value="Genomic_DNA"/>
</dbReference>